<comment type="catalytic activity">
    <reaction evidence="1">
        <text>ATP + protein L-histidine = ADP + protein N-phospho-L-histidine.</text>
        <dbReference type="EC" id="2.7.13.3"/>
    </reaction>
</comment>
<evidence type="ECO:0000256" key="7">
    <source>
        <dbReference type="ARBA" id="ARBA00022840"/>
    </source>
</evidence>
<dbReference type="GO" id="GO:0005524">
    <property type="term" value="F:ATP binding"/>
    <property type="evidence" value="ECO:0007669"/>
    <property type="project" value="UniProtKB-KW"/>
</dbReference>
<evidence type="ECO:0000259" key="9">
    <source>
        <dbReference type="Pfam" id="PF02518"/>
    </source>
</evidence>
<evidence type="ECO:0000313" key="12">
    <source>
        <dbReference type="Proteomes" id="UP000061660"/>
    </source>
</evidence>
<dbReference type="InterPro" id="IPR011712">
    <property type="entry name" value="Sig_transdc_His_kin_sub3_dim/P"/>
</dbReference>
<keyword evidence="5" id="KW-0547">Nucleotide-binding</keyword>
<feature type="domain" description="Signal transduction histidine kinase subgroup 3 dimerisation and phosphoacceptor" evidence="10">
    <location>
        <begin position="82"/>
        <end position="133"/>
    </location>
</feature>
<dbReference type="PANTHER" id="PTHR24421">
    <property type="entry name" value="NITRATE/NITRITE SENSOR PROTEIN NARX-RELATED"/>
    <property type="match status" value="1"/>
</dbReference>
<dbReference type="PANTHER" id="PTHR24421:SF10">
    <property type="entry name" value="NITRATE_NITRITE SENSOR PROTEIN NARQ"/>
    <property type="match status" value="1"/>
</dbReference>
<accession>A0A0U2UJK0</accession>
<evidence type="ECO:0000256" key="4">
    <source>
        <dbReference type="ARBA" id="ARBA00022679"/>
    </source>
</evidence>
<reference evidence="12" key="1">
    <citation type="submission" date="2015-12" db="EMBL/GenBank/DDBJ databases">
        <title>Complete genome sequences of two moderately thermophilic Paenibacillus species.</title>
        <authorList>
            <person name="Butler R.III."/>
            <person name="Wang J."/>
            <person name="Stark B.C."/>
            <person name="Pombert J.-F."/>
        </authorList>
    </citation>
    <scope>NUCLEOTIDE SEQUENCE [LARGE SCALE GENOMIC DNA]</scope>
    <source>
        <strain evidence="12">32O-Y</strain>
    </source>
</reference>
<keyword evidence="4" id="KW-0808">Transferase</keyword>
<evidence type="ECO:0000256" key="2">
    <source>
        <dbReference type="ARBA" id="ARBA00012438"/>
    </source>
</evidence>
<evidence type="ECO:0000256" key="8">
    <source>
        <dbReference type="ARBA" id="ARBA00023012"/>
    </source>
</evidence>
<dbReference type="CDD" id="cd16917">
    <property type="entry name" value="HATPase_UhpB-NarQ-NarX-like"/>
    <property type="match status" value="1"/>
</dbReference>
<evidence type="ECO:0000259" key="10">
    <source>
        <dbReference type="Pfam" id="PF07730"/>
    </source>
</evidence>
<evidence type="ECO:0000256" key="3">
    <source>
        <dbReference type="ARBA" id="ARBA00022553"/>
    </source>
</evidence>
<dbReference type="STRING" id="162209.IJ22_29510"/>
<evidence type="ECO:0000256" key="1">
    <source>
        <dbReference type="ARBA" id="ARBA00000085"/>
    </source>
</evidence>
<dbReference type="GO" id="GO:0046983">
    <property type="term" value="F:protein dimerization activity"/>
    <property type="evidence" value="ECO:0007669"/>
    <property type="project" value="InterPro"/>
</dbReference>
<dbReference type="PATRIC" id="fig|162209.4.peg.3147"/>
<dbReference type="EC" id="2.7.13.3" evidence="2"/>
<evidence type="ECO:0000313" key="11">
    <source>
        <dbReference type="EMBL" id="ALS23324.1"/>
    </source>
</evidence>
<dbReference type="GO" id="GO:0000155">
    <property type="term" value="F:phosphorelay sensor kinase activity"/>
    <property type="evidence" value="ECO:0007669"/>
    <property type="project" value="InterPro"/>
</dbReference>
<dbReference type="InterPro" id="IPR036890">
    <property type="entry name" value="HATPase_C_sf"/>
</dbReference>
<keyword evidence="6 11" id="KW-0418">Kinase</keyword>
<dbReference type="InterPro" id="IPR050482">
    <property type="entry name" value="Sensor_HK_TwoCompSys"/>
</dbReference>
<dbReference type="Gene3D" id="3.30.565.10">
    <property type="entry name" value="Histidine kinase-like ATPase, C-terminal domain"/>
    <property type="match status" value="1"/>
</dbReference>
<protein>
    <recommendedName>
        <fullName evidence="2">histidine kinase</fullName>
        <ecNumber evidence="2">2.7.13.3</ecNumber>
    </recommendedName>
</protein>
<proteinExistence type="predicted"/>
<dbReference type="Pfam" id="PF02518">
    <property type="entry name" value="HATPase_c"/>
    <property type="match status" value="1"/>
</dbReference>
<evidence type="ECO:0000256" key="6">
    <source>
        <dbReference type="ARBA" id="ARBA00022777"/>
    </source>
</evidence>
<dbReference type="KEGG" id="pnp:IJ22_29510"/>
<dbReference type="SUPFAM" id="SSF55874">
    <property type="entry name" value="ATPase domain of HSP90 chaperone/DNA topoisomerase II/histidine kinase"/>
    <property type="match status" value="1"/>
</dbReference>
<evidence type="ECO:0000256" key="5">
    <source>
        <dbReference type="ARBA" id="ARBA00022741"/>
    </source>
</evidence>
<keyword evidence="12" id="KW-1185">Reference proteome</keyword>
<name>A0A0U2UJK0_9BACL</name>
<dbReference type="InterPro" id="IPR003594">
    <property type="entry name" value="HATPase_dom"/>
</dbReference>
<gene>
    <name evidence="11" type="ORF">IJ22_29510</name>
</gene>
<keyword evidence="7" id="KW-0067">ATP-binding</keyword>
<organism evidence="11 12">
    <name type="scientific">Paenibacillus naphthalenovorans</name>
    <dbReference type="NCBI Taxonomy" id="162209"/>
    <lineage>
        <taxon>Bacteria</taxon>
        <taxon>Bacillati</taxon>
        <taxon>Bacillota</taxon>
        <taxon>Bacilli</taxon>
        <taxon>Bacillales</taxon>
        <taxon>Paenibacillaceae</taxon>
        <taxon>Paenibacillus</taxon>
    </lineage>
</organism>
<reference evidence="11 12" key="2">
    <citation type="journal article" date="2016" name="Genome Announc.">
        <title>Complete Genome Sequences of Two Interactive Moderate Thermophiles, Paenibacillus napthalenovorans 32O-Y and Paenibacillus sp. 32O-W.</title>
        <authorList>
            <person name="Butler R.R.III."/>
            <person name="Wang J."/>
            <person name="Stark B.C."/>
            <person name="Pombert J.F."/>
        </authorList>
    </citation>
    <scope>NUCLEOTIDE SEQUENCE [LARGE SCALE GENOMIC DNA]</scope>
    <source>
        <strain evidence="11 12">32O-Y</strain>
    </source>
</reference>
<dbReference type="Proteomes" id="UP000061660">
    <property type="component" value="Chromosome"/>
</dbReference>
<dbReference type="Pfam" id="PF07730">
    <property type="entry name" value="HisKA_3"/>
    <property type="match status" value="1"/>
</dbReference>
<dbReference type="Gene3D" id="1.20.5.1930">
    <property type="match status" value="1"/>
</dbReference>
<keyword evidence="8" id="KW-0902">Two-component regulatory system</keyword>
<dbReference type="GO" id="GO:0016020">
    <property type="term" value="C:membrane"/>
    <property type="evidence" value="ECO:0007669"/>
    <property type="project" value="InterPro"/>
</dbReference>
<sequence length="277" mass="31577">MNMSMRSYKILTILLPPLIIGGFEYIRHDFLLDVLSMEAGNFYMTLLTLLLSYLFGTWMFGRIQSMNVKLAEEQAKRAVYEERERLAQELHDNIAQILFFMNVQLKKGQLDEARSAISEIDHHLRQAIFNLRTAPEEGASFTARLQTWLEEWSGMSGIAVDQHISVPEDRIPPSAEVPLFSIIREAFTNIRKHSRADHAYIEFVLQEDGANWSLRIGDNGKGTDREAPEQPQRYGISIMRKRAKELGAKLEIRTAPGQGMELLVTGPLREELGGRTS</sequence>
<keyword evidence="3" id="KW-0597">Phosphoprotein</keyword>
<dbReference type="AlphaFoldDB" id="A0A0U2UJK0"/>
<dbReference type="EMBL" id="CP013652">
    <property type="protein sequence ID" value="ALS23324.1"/>
    <property type="molecule type" value="Genomic_DNA"/>
</dbReference>
<feature type="domain" description="Histidine kinase/HSP90-like ATPase" evidence="9">
    <location>
        <begin position="176"/>
        <end position="268"/>
    </location>
</feature>